<protein>
    <submittedName>
        <fullName evidence="2">Uncharacterized protein</fullName>
    </submittedName>
</protein>
<accession>A0AAD7MWX2</accession>
<sequence>MPLPSLAALGGSPEPGHLRSARLWRNSRATSLSPGLAQLEDPPMRRMPLLDDQVNYPSPHLEIPPSTCTAARGSRLRREHPPRRTRPPGGRATRMPLAQVTAHALRPLRLRANLRQLRRSVRTHHCMHLVSGGLEMAAPCGIPAASADARSRGRDGNGTASRRRGACTREPLRAESPNPQSRFRDSAEDLETELERWECTVWRIRRQDEEFEEMDQGSDTGKNQGMVKK</sequence>
<feature type="compositionally biased region" description="Basic and acidic residues" evidence="1">
    <location>
        <begin position="182"/>
        <end position="192"/>
    </location>
</feature>
<keyword evidence="3" id="KW-1185">Reference proteome</keyword>
<comment type="caution">
    <text evidence="2">The sequence shown here is derived from an EMBL/GenBank/DDBJ whole genome shotgun (WGS) entry which is preliminary data.</text>
</comment>
<evidence type="ECO:0000313" key="2">
    <source>
        <dbReference type="EMBL" id="KAJ7736561.1"/>
    </source>
</evidence>
<feature type="region of interest" description="Disordered" evidence="1">
    <location>
        <begin position="208"/>
        <end position="229"/>
    </location>
</feature>
<reference evidence="2" key="1">
    <citation type="submission" date="2023-03" db="EMBL/GenBank/DDBJ databases">
        <title>Massive genome expansion in bonnet fungi (Mycena s.s.) driven by repeated elements and novel gene families across ecological guilds.</title>
        <authorList>
            <consortium name="Lawrence Berkeley National Laboratory"/>
            <person name="Harder C.B."/>
            <person name="Miyauchi S."/>
            <person name="Viragh M."/>
            <person name="Kuo A."/>
            <person name="Thoen E."/>
            <person name="Andreopoulos B."/>
            <person name="Lu D."/>
            <person name="Skrede I."/>
            <person name="Drula E."/>
            <person name="Henrissat B."/>
            <person name="Morin E."/>
            <person name="Kohler A."/>
            <person name="Barry K."/>
            <person name="LaButti K."/>
            <person name="Morin E."/>
            <person name="Salamov A."/>
            <person name="Lipzen A."/>
            <person name="Mereny Z."/>
            <person name="Hegedus B."/>
            <person name="Baldrian P."/>
            <person name="Stursova M."/>
            <person name="Weitz H."/>
            <person name="Taylor A."/>
            <person name="Grigoriev I.V."/>
            <person name="Nagy L.G."/>
            <person name="Martin F."/>
            <person name="Kauserud H."/>
        </authorList>
    </citation>
    <scope>NUCLEOTIDE SEQUENCE</scope>
    <source>
        <strain evidence="2">CBHHK188m</strain>
    </source>
</reference>
<organism evidence="2 3">
    <name type="scientific">Mycena maculata</name>
    <dbReference type="NCBI Taxonomy" id="230809"/>
    <lineage>
        <taxon>Eukaryota</taxon>
        <taxon>Fungi</taxon>
        <taxon>Dikarya</taxon>
        <taxon>Basidiomycota</taxon>
        <taxon>Agaricomycotina</taxon>
        <taxon>Agaricomycetes</taxon>
        <taxon>Agaricomycetidae</taxon>
        <taxon>Agaricales</taxon>
        <taxon>Marasmiineae</taxon>
        <taxon>Mycenaceae</taxon>
        <taxon>Mycena</taxon>
    </lineage>
</organism>
<dbReference type="AlphaFoldDB" id="A0AAD7MWX2"/>
<dbReference type="EMBL" id="JARJLG010000148">
    <property type="protein sequence ID" value="KAJ7736561.1"/>
    <property type="molecule type" value="Genomic_DNA"/>
</dbReference>
<feature type="region of interest" description="Disordered" evidence="1">
    <location>
        <begin position="146"/>
        <end position="192"/>
    </location>
</feature>
<proteinExistence type="predicted"/>
<dbReference type="Proteomes" id="UP001215280">
    <property type="component" value="Unassembled WGS sequence"/>
</dbReference>
<evidence type="ECO:0000313" key="3">
    <source>
        <dbReference type="Proteomes" id="UP001215280"/>
    </source>
</evidence>
<feature type="region of interest" description="Disordered" evidence="1">
    <location>
        <begin position="65"/>
        <end position="93"/>
    </location>
</feature>
<name>A0AAD7MWX2_9AGAR</name>
<gene>
    <name evidence="2" type="ORF">DFH07DRAFT_779633</name>
</gene>
<feature type="compositionally biased region" description="Basic residues" evidence="1">
    <location>
        <begin position="74"/>
        <end position="86"/>
    </location>
</feature>
<evidence type="ECO:0000256" key="1">
    <source>
        <dbReference type="SAM" id="MobiDB-lite"/>
    </source>
</evidence>